<name>A0ABV7L9K3_9PROT</name>
<organism evidence="2 3">
    <name type="scientific">Marinibaculum pumilum</name>
    <dbReference type="NCBI Taxonomy" id="1766165"/>
    <lineage>
        <taxon>Bacteria</taxon>
        <taxon>Pseudomonadati</taxon>
        <taxon>Pseudomonadota</taxon>
        <taxon>Alphaproteobacteria</taxon>
        <taxon>Rhodospirillales</taxon>
        <taxon>Rhodospirillaceae</taxon>
        <taxon>Marinibaculum</taxon>
    </lineage>
</organism>
<dbReference type="InterPro" id="IPR013216">
    <property type="entry name" value="Methyltransf_11"/>
</dbReference>
<proteinExistence type="predicted"/>
<dbReference type="GO" id="GO:0032259">
    <property type="term" value="P:methylation"/>
    <property type="evidence" value="ECO:0007669"/>
    <property type="project" value="UniProtKB-KW"/>
</dbReference>
<dbReference type="SUPFAM" id="SSF53335">
    <property type="entry name" value="S-adenosyl-L-methionine-dependent methyltransferases"/>
    <property type="match status" value="1"/>
</dbReference>
<dbReference type="Pfam" id="PF08241">
    <property type="entry name" value="Methyltransf_11"/>
    <property type="match status" value="1"/>
</dbReference>
<dbReference type="CDD" id="cd02440">
    <property type="entry name" value="AdoMet_MTases"/>
    <property type="match status" value="1"/>
</dbReference>
<dbReference type="RefSeq" id="WP_379906800.1">
    <property type="nucleotide sequence ID" value="NZ_JBHRTR010000054.1"/>
</dbReference>
<dbReference type="Proteomes" id="UP001595528">
    <property type="component" value="Unassembled WGS sequence"/>
</dbReference>
<keyword evidence="2" id="KW-0489">Methyltransferase</keyword>
<feature type="domain" description="Methyltransferase type 11" evidence="1">
    <location>
        <begin position="117"/>
        <end position="190"/>
    </location>
</feature>
<reference evidence="3" key="1">
    <citation type="journal article" date="2019" name="Int. J. Syst. Evol. Microbiol.">
        <title>The Global Catalogue of Microorganisms (GCM) 10K type strain sequencing project: providing services to taxonomists for standard genome sequencing and annotation.</title>
        <authorList>
            <consortium name="The Broad Institute Genomics Platform"/>
            <consortium name="The Broad Institute Genome Sequencing Center for Infectious Disease"/>
            <person name="Wu L."/>
            <person name="Ma J."/>
        </authorList>
    </citation>
    <scope>NUCLEOTIDE SEQUENCE [LARGE SCALE GENOMIC DNA]</scope>
    <source>
        <strain evidence="3">KCTC 42964</strain>
    </source>
</reference>
<dbReference type="EMBL" id="JBHRTR010000054">
    <property type="protein sequence ID" value="MFC3231329.1"/>
    <property type="molecule type" value="Genomic_DNA"/>
</dbReference>
<accession>A0ABV7L9K3</accession>
<gene>
    <name evidence="2" type="ORF">ACFOGJ_29040</name>
</gene>
<dbReference type="GO" id="GO:0008168">
    <property type="term" value="F:methyltransferase activity"/>
    <property type="evidence" value="ECO:0007669"/>
    <property type="project" value="UniProtKB-KW"/>
</dbReference>
<evidence type="ECO:0000259" key="1">
    <source>
        <dbReference type="Pfam" id="PF08241"/>
    </source>
</evidence>
<keyword evidence="2" id="KW-0808">Transferase</keyword>
<evidence type="ECO:0000313" key="3">
    <source>
        <dbReference type="Proteomes" id="UP001595528"/>
    </source>
</evidence>
<comment type="caution">
    <text evidence="2">The sequence shown here is derived from an EMBL/GenBank/DDBJ whole genome shotgun (WGS) entry which is preliminary data.</text>
</comment>
<keyword evidence="3" id="KW-1185">Reference proteome</keyword>
<protein>
    <submittedName>
        <fullName evidence="2">Methyltransferase domain-containing protein</fullName>
    </submittedName>
</protein>
<sequence length="311" mass="35024">MKPEADGYVPFSQRLAAWWHGEEVGPKIVKGANSRKVDIAVESEPVAVSRWSDIGINIAGRLWGTGLSEPGGLAYWDKVVVPAGPNGAMTILAICPGLCGGLRHFVKKYDLWLNALEQEEELFEAAYDLNAQAGMQQRINLNRVDLGEVELPDKTHDLVFSREAFYRIEAKERLLTRIAESLKPGGHLVFTDLVADGDDLASPELTACRDKEPGIDTIWNEARYRQILDAQKMEVHVVIDESEEYNEMILHGWQALQESLARDSGLSRTYVDALMREAQIWLARSRAIQAGRLRLIRVHGRRKKLRRTSQQ</sequence>
<dbReference type="Gene3D" id="3.40.50.150">
    <property type="entry name" value="Vaccinia Virus protein VP39"/>
    <property type="match status" value="1"/>
</dbReference>
<dbReference type="InterPro" id="IPR029063">
    <property type="entry name" value="SAM-dependent_MTases_sf"/>
</dbReference>
<evidence type="ECO:0000313" key="2">
    <source>
        <dbReference type="EMBL" id="MFC3231329.1"/>
    </source>
</evidence>